<protein>
    <submittedName>
        <fullName evidence="1">Uncharacterized protein</fullName>
    </submittedName>
</protein>
<evidence type="ECO:0000313" key="1">
    <source>
        <dbReference type="EMBL" id="GFY27764.1"/>
    </source>
</evidence>
<comment type="caution">
    <text evidence="1">The sequence shown here is derived from an EMBL/GenBank/DDBJ whole genome shotgun (WGS) entry which is preliminary data.</text>
</comment>
<dbReference type="AlphaFoldDB" id="A0A8X6W4D7"/>
<keyword evidence="2" id="KW-1185">Reference proteome</keyword>
<evidence type="ECO:0000313" key="2">
    <source>
        <dbReference type="Proteomes" id="UP000887159"/>
    </source>
</evidence>
<gene>
    <name evidence="1" type="ORF">TNCV_242301</name>
</gene>
<organism evidence="1 2">
    <name type="scientific">Trichonephila clavipes</name>
    <name type="common">Golden silk orbweaver</name>
    <name type="synonym">Nephila clavipes</name>
    <dbReference type="NCBI Taxonomy" id="2585209"/>
    <lineage>
        <taxon>Eukaryota</taxon>
        <taxon>Metazoa</taxon>
        <taxon>Ecdysozoa</taxon>
        <taxon>Arthropoda</taxon>
        <taxon>Chelicerata</taxon>
        <taxon>Arachnida</taxon>
        <taxon>Araneae</taxon>
        <taxon>Araneomorphae</taxon>
        <taxon>Entelegynae</taxon>
        <taxon>Araneoidea</taxon>
        <taxon>Nephilidae</taxon>
        <taxon>Trichonephila</taxon>
    </lineage>
</organism>
<dbReference type="EMBL" id="BMAU01021381">
    <property type="protein sequence ID" value="GFY27764.1"/>
    <property type="molecule type" value="Genomic_DNA"/>
</dbReference>
<accession>A0A8X6W4D7</accession>
<dbReference type="Proteomes" id="UP000887159">
    <property type="component" value="Unassembled WGS sequence"/>
</dbReference>
<name>A0A8X6W4D7_TRICX</name>
<sequence length="67" mass="7609">MVTLTMQREQQLSRCSCGAIYQRKCNQAIRHTIQPTKPSHSKDAINKALTHERCNNSHAGLNYGIVR</sequence>
<proteinExistence type="predicted"/>
<reference evidence="1" key="1">
    <citation type="submission" date="2020-08" db="EMBL/GenBank/DDBJ databases">
        <title>Multicomponent nature underlies the extraordinary mechanical properties of spider dragline silk.</title>
        <authorList>
            <person name="Kono N."/>
            <person name="Nakamura H."/>
            <person name="Mori M."/>
            <person name="Yoshida Y."/>
            <person name="Ohtoshi R."/>
            <person name="Malay A.D."/>
            <person name="Moran D.A.P."/>
            <person name="Tomita M."/>
            <person name="Numata K."/>
            <person name="Arakawa K."/>
        </authorList>
    </citation>
    <scope>NUCLEOTIDE SEQUENCE</scope>
</reference>